<dbReference type="Proteomes" id="UP000283090">
    <property type="component" value="Unassembled WGS sequence"/>
</dbReference>
<feature type="compositionally biased region" description="Polar residues" evidence="1">
    <location>
        <begin position="156"/>
        <end position="184"/>
    </location>
</feature>
<feature type="compositionally biased region" description="Polar residues" evidence="1">
    <location>
        <begin position="63"/>
        <end position="75"/>
    </location>
</feature>
<reference evidence="2 3" key="1">
    <citation type="submission" date="2019-01" db="EMBL/GenBank/DDBJ databases">
        <title>Intercellular communication is required for trap formation in the nematode-trapping fungus Duddingtonia flagrans.</title>
        <authorList>
            <person name="Youssar L."/>
            <person name="Wernet V."/>
            <person name="Hensel N."/>
            <person name="Hildebrandt H.-G."/>
            <person name="Fischer R."/>
        </authorList>
    </citation>
    <scope>NUCLEOTIDE SEQUENCE [LARGE SCALE GENOMIC DNA]</scope>
    <source>
        <strain evidence="2 3">CBS H-5679</strain>
    </source>
</reference>
<dbReference type="RefSeq" id="XP_067490707.1">
    <property type="nucleotide sequence ID" value="XM_067632438.1"/>
</dbReference>
<dbReference type="AlphaFoldDB" id="A0A437A1Z3"/>
<accession>A0A437A1Z3</accession>
<dbReference type="GeneID" id="93585805"/>
<dbReference type="OrthoDB" id="5388291at2759"/>
<dbReference type="EMBL" id="SAEB01000006">
    <property type="protein sequence ID" value="RVD85163.1"/>
    <property type="molecule type" value="Genomic_DNA"/>
</dbReference>
<proteinExistence type="predicted"/>
<protein>
    <submittedName>
        <fullName evidence="2">Uncharacterized protein</fullName>
    </submittedName>
</protein>
<feature type="compositionally biased region" description="Low complexity" evidence="1">
    <location>
        <begin position="141"/>
        <end position="154"/>
    </location>
</feature>
<dbReference type="VEuPathDB" id="FungiDB:DFL_003494"/>
<organism evidence="2 3">
    <name type="scientific">Arthrobotrys flagrans</name>
    <name type="common">Nematode-trapping fungus</name>
    <name type="synonym">Trichothecium flagrans</name>
    <dbReference type="NCBI Taxonomy" id="97331"/>
    <lineage>
        <taxon>Eukaryota</taxon>
        <taxon>Fungi</taxon>
        <taxon>Dikarya</taxon>
        <taxon>Ascomycota</taxon>
        <taxon>Pezizomycotina</taxon>
        <taxon>Orbiliomycetes</taxon>
        <taxon>Orbiliales</taxon>
        <taxon>Orbiliaceae</taxon>
        <taxon>Arthrobotrys</taxon>
    </lineage>
</organism>
<feature type="region of interest" description="Disordered" evidence="1">
    <location>
        <begin position="140"/>
        <end position="184"/>
    </location>
</feature>
<sequence length="207" mass="22759">MLSERSKTRSSPTGSRSSSPPLQRCQPVNSVPKNLQLGEHMILNSVPQLSSRVQRKPLKTKQPRSTSRNTYSSLNEEVPVNERVFAQAQALAEKIDLRPSSRSLRESQIDITYALARYLNSERKARRNAPKDLEISRWGATVPTSSSTQGTPSPFHQGQFSILSAGPTSPAASHQQNPAYISNKTVAHTGAQFVEEHIDTDAVEAQA</sequence>
<feature type="region of interest" description="Disordered" evidence="1">
    <location>
        <begin position="1"/>
        <end position="75"/>
    </location>
</feature>
<evidence type="ECO:0000256" key="1">
    <source>
        <dbReference type="SAM" id="MobiDB-lite"/>
    </source>
</evidence>
<feature type="compositionally biased region" description="Basic residues" evidence="1">
    <location>
        <begin position="53"/>
        <end position="62"/>
    </location>
</feature>
<feature type="compositionally biased region" description="Low complexity" evidence="1">
    <location>
        <begin position="9"/>
        <end position="21"/>
    </location>
</feature>
<evidence type="ECO:0000313" key="2">
    <source>
        <dbReference type="EMBL" id="RVD85163.1"/>
    </source>
</evidence>
<evidence type="ECO:0000313" key="3">
    <source>
        <dbReference type="Proteomes" id="UP000283090"/>
    </source>
</evidence>
<name>A0A437A1Z3_ARTFL</name>
<keyword evidence="3" id="KW-1185">Reference proteome</keyword>
<gene>
    <name evidence="2" type="ORF">DFL_003494</name>
</gene>
<comment type="caution">
    <text evidence="2">The sequence shown here is derived from an EMBL/GenBank/DDBJ whole genome shotgun (WGS) entry which is preliminary data.</text>
</comment>